<dbReference type="AlphaFoldDB" id="G0TSX5"/>
<sequence>MRRFTFLSLLSGKRFYFSSQDAELFAQLYGRRPDSASEKPHTSLGRGGSVASCMHSSWARALEELSAQIYVAPNADVSHDSVNRAMESLMKPLLQPTNRRASFCLHFWMTALNVWKHAGKGRDIRGAALLGTVLYMSDRHNVILQQLRDEQWLIGACHILGPEKDTRSALRLCTVFTLSSAVTDQLFPTQAVQCMRQLASQLLDAVGEQSDSDLSLEFKVFLCALDAPLIPKRWQAFLFGTPSPTLVSAKEDLPPALTLHMAKQYEAEGNWRAIRRLWTTSKSREEACEGFRLFRLSAFLGEMLLFMPNIGTQLQLDLVRTFGTSLSFKALTNAATNQKCLANVLSVLGRMEGSEAYFSVRQVLFHRHPDEWLTFQQQHGDLFTGERSTSWETALRSMCDHLMRGDMRWRQSVPTVLRLLSDAGKNALFFKLLLESHLDGGHLSLMTVSALGQAIRRSGQWWRALDVMDGLVSCDLPCSKADDSFLEDACLQTVYALRDAKRWKEALSFYTAFASIVSPATHRVLCSVVCGMPSSAPWEAALKLIQCSAEVPEKFLMTLLCSRDPEQVFSSSSNEKRSGNENGYHRIRRYMLQGLAEGGHWQRALFLVAQSGEGAADLNLCVSLLRAGQRAEVGSLPCNFFDLLPEDLWRRSELLRLCVLVAEGHGLIRELQVALKTHLMDHSVVAQFNSLVQFLIDGYPPCPNVVFTDKYVIYRMLMSPPKSPEPIKIRVQIPGHYPELSATASRRELSTFVHSHFKLHPSCALSHALGDGHNIFTLQSVAPEGSLLDDSTLMAVQEEVIVAYKPVGVSTHGYARSVVQRAQVGAMYLPAYLLAPTSSGLILLVTSAIPTKAVLLEMRALLRIVPMVPTPLPLLSTNFFLTFGMKVLDGPGADASVVVEAVCCSDTDGLIAGSLYRLREDMTAEGWAMCGGEPDEAEVGERLYLKEVTVRLYHRGHGMEPLRFTTSGAPSWAHLTPSAQ</sequence>
<gene>
    <name evidence="1" type="ORF">TVY486_0302410</name>
</gene>
<accession>G0TSX5</accession>
<dbReference type="EMBL" id="HE573019">
    <property type="protein sequence ID" value="CCC47054.1"/>
    <property type="molecule type" value="Genomic_DNA"/>
</dbReference>
<organism evidence="1">
    <name type="scientific">Trypanosoma vivax (strain Y486)</name>
    <dbReference type="NCBI Taxonomy" id="1055687"/>
    <lineage>
        <taxon>Eukaryota</taxon>
        <taxon>Discoba</taxon>
        <taxon>Euglenozoa</taxon>
        <taxon>Kinetoplastea</taxon>
        <taxon>Metakinetoplastina</taxon>
        <taxon>Trypanosomatida</taxon>
        <taxon>Trypanosomatidae</taxon>
        <taxon>Trypanosoma</taxon>
        <taxon>Duttonella</taxon>
    </lineage>
</organism>
<proteinExistence type="predicted"/>
<protein>
    <submittedName>
        <fullName evidence="1">Uncharacterized protein</fullName>
    </submittedName>
</protein>
<dbReference type="VEuPathDB" id="TriTrypDB:TvY486_0302410"/>
<evidence type="ECO:0000313" key="1">
    <source>
        <dbReference type="EMBL" id="CCC47054.1"/>
    </source>
</evidence>
<reference evidence="1" key="1">
    <citation type="journal article" date="2012" name="Proc. Natl. Acad. Sci. U.S.A.">
        <title>Antigenic diversity is generated by distinct evolutionary mechanisms in African trypanosome species.</title>
        <authorList>
            <person name="Jackson A.P."/>
            <person name="Berry A."/>
            <person name="Aslett M."/>
            <person name="Allison H.C."/>
            <person name="Burton P."/>
            <person name="Vavrova-Anderson J."/>
            <person name="Brown R."/>
            <person name="Browne H."/>
            <person name="Corton N."/>
            <person name="Hauser H."/>
            <person name="Gamble J."/>
            <person name="Gilderthorp R."/>
            <person name="Marcello L."/>
            <person name="McQuillan J."/>
            <person name="Otto T.D."/>
            <person name="Quail M.A."/>
            <person name="Sanders M.J."/>
            <person name="van Tonder A."/>
            <person name="Ginger M.L."/>
            <person name="Field M.C."/>
            <person name="Barry J.D."/>
            <person name="Hertz-Fowler C."/>
            <person name="Berriman M."/>
        </authorList>
    </citation>
    <scope>NUCLEOTIDE SEQUENCE</scope>
    <source>
        <strain evidence="1">Y486</strain>
    </source>
</reference>
<name>G0TSX5_TRYVY</name>